<dbReference type="InterPro" id="IPR011050">
    <property type="entry name" value="Pectin_lyase_fold/virulence"/>
</dbReference>
<dbReference type="PANTHER" id="PTHR31683">
    <property type="entry name" value="PECTATE LYASE 18-RELATED"/>
    <property type="match status" value="1"/>
</dbReference>
<reference evidence="11 12" key="1">
    <citation type="journal article" date="2020" name="ISME J.">
        <title>Uncovering the hidden diversity of litter-decomposition mechanisms in mushroom-forming fungi.</title>
        <authorList>
            <person name="Floudas D."/>
            <person name="Bentzer J."/>
            <person name="Ahren D."/>
            <person name="Johansson T."/>
            <person name="Persson P."/>
            <person name="Tunlid A."/>
        </authorList>
    </citation>
    <scope>NUCLEOTIDE SEQUENCE [LARGE SCALE GENOMIC DNA]</scope>
    <source>
        <strain evidence="11 12">CBS 291.85</strain>
    </source>
</reference>
<evidence type="ECO:0000256" key="1">
    <source>
        <dbReference type="ARBA" id="ARBA00010980"/>
    </source>
</evidence>
<evidence type="ECO:0000313" key="11">
    <source>
        <dbReference type="EMBL" id="KAF5358763.1"/>
    </source>
</evidence>
<dbReference type="OrthoDB" id="1637350at2759"/>
<sequence>MPSFVVKYALVWLSVVHSALAIGTAQGYGSKATGGGNATPQVPSSNQDLVNWLSDSTPRVIQLNSIYDFTTFYGTATSTACNPWSCSPNPQSILNAIAGTCDGHTTRSVTINAAGSRTNLKVGSNKTLIGKGSNAGIKGIGLTLTGGVSNIIIQNIKITDINHQYVWGGDGILIAGASNVWIDHNYFNRPGRQFLTTGFDSANGVTISNNVFDGTATWSTGCDGHHYWAIILAGNGDKVTFMNNWIHTTAGRSPHSGGEASTDTLLYHFVNNYISDNTGHALDMGQGTNMIAEGNYFENVVTPLIGIDANAHLYFPTVVDDANQCANSGWGRYCEWNRIAGNSGTISSSLNIRDTRPFSTALNTDSAVKGLKPMPVADVPAFVQANAGVGKIN</sequence>
<dbReference type="InterPro" id="IPR045032">
    <property type="entry name" value="PEL"/>
</dbReference>
<evidence type="ECO:0000256" key="6">
    <source>
        <dbReference type="ARBA" id="ARBA00037631"/>
    </source>
</evidence>
<comment type="function">
    <text evidence="6">Pectinolytic enzymes consist of four classes of enzymes: pectin lyase, polygalacturonase, pectin methylesterase and rhamnogalacturonase. Among pectinolytic enzymes, pectin lyase is the most important in depolymerization of pectin, since it cleaves internal glycosidic bonds of highly methylated pectins.</text>
</comment>
<evidence type="ECO:0000256" key="8">
    <source>
        <dbReference type="RuleBase" id="RU361173"/>
    </source>
</evidence>
<gene>
    <name evidence="11" type="ORF">D9758_008553</name>
</gene>
<name>A0A8H5LIW8_9AGAR</name>
<dbReference type="PANTHER" id="PTHR31683:SF67">
    <property type="entry name" value="PECTIN LYASE F-RELATED"/>
    <property type="match status" value="1"/>
</dbReference>
<dbReference type="SMART" id="SM00656">
    <property type="entry name" value="Amb_all"/>
    <property type="match status" value="1"/>
</dbReference>
<comment type="catalytic activity">
    <reaction evidence="5">
        <text>Eliminative cleavage of (1-&gt;4)-alpha-D-galacturonan methyl ester to give oligosaccharides with 4-deoxy-6-O-methyl-alpha-D-galact-4-enuronosyl groups at their non-reducing ends.</text>
        <dbReference type="EC" id="4.2.2.10"/>
    </reaction>
</comment>
<dbReference type="InterPro" id="IPR002022">
    <property type="entry name" value="Pec_lyase"/>
</dbReference>
<evidence type="ECO:0000256" key="5">
    <source>
        <dbReference type="ARBA" id="ARBA00036818"/>
    </source>
</evidence>
<evidence type="ECO:0000256" key="2">
    <source>
        <dbReference type="ARBA" id="ARBA00023157"/>
    </source>
</evidence>
<comment type="similarity">
    <text evidence="1 8">Belongs to the polysaccharide lyase 1 family.</text>
</comment>
<comment type="caution">
    <text evidence="11">The sequence shown here is derived from an EMBL/GenBank/DDBJ whole genome shotgun (WGS) entry which is preliminary data.</text>
</comment>
<accession>A0A8H5LIW8</accession>
<dbReference type="EMBL" id="JAACJM010000048">
    <property type="protein sequence ID" value="KAF5358763.1"/>
    <property type="molecule type" value="Genomic_DNA"/>
</dbReference>
<dbReference type="GO" id="GO:0000272">
    <property type="term" value="P:polysaccharide catabolic process"/>
    <property type="evidence" value="ECO:0007669"/>
    <property type="project" value="UniProtKB-KW"/>
</dbReference>
<keyword evidence="8" id="KW-0964">Secreted</keyword>
<dbReference type="AlphaFoldDB" id="A0A8H5LIW8"/>
<keyword evidence="9" id="KW-0732">Signal</keyword>
<dbReference type="EC" id="4.2.2.10" evidence="7"/>
<proteinExistence type="inferred from homology"/>
<evidence type="ECO:0000256" key="9">
    <source>
        <dbReference type="SAM" id="SignalP"/>
    </source>
</evidence>
<keyword evidence="8" id="KW-0119">Carbohydrate metabolism</keyword>
<feature type="chain" id="PRO_5034386225" description="pectin lyase" evidence="9">
    <location>
        <begin position="22"/>
        <end position="393"/>
    </location>
</feature>
<evidence type="ECO:0000313" key="12">
    <source>
        <dbReference type="Proteomes" id="UP000559256"/>
    </source>
</evidence>
<evidence type="ECO:0000256" key="4">
    <source>
        <dbReference type="ARBA" id="ARBA00023239"/>
    </source>
</evidence>
<dbReference type="GO" id="GO:0005576">
    <property type="term" value="C:extracellular region"/>
    <property type="evidence" value="ECO:0007669"/>
    <property type="project" value="UniProtKB-SubCell"/>
</dbReference>
<keyword evidence="12" id="KW-1185">Reference proteome</keyword>
<keyword evidence="2" id="KW-1015">Disulfide bond</keyword>
<dbReference type="InterPro" id="IPR012334">
    <property type="entry name" value="Pectin_lyas_fold"/>
</dbReference>
<organism evidence="11 12">
    <name type="scientific">Tetrapyrgos nigripes</name>
    <dbReference type="NCBI Taxonomy" id="182062"/>
    <lineage>
        <taxon>Eukaryota</taxon>
        <taxon>Fungi</taxon>
        <taxon>Dikarya</taxon>
        <taxon>Basidiomycota</taxon>
        <taxon>Agaricomycotina</taxon>
        <taxon>Agaricomycetes</taxon>
        <taxon>Agaricomycetidae</taxon>
        <taxon>Agaricales</taxon>
        <taxon>Marasmiineae</taxon>
        <taxon>Marasmiaceae</taxon>
        <taxon>Tetrapyrgos</taxon>
    </lineage>
</organism>
<dbReference type="Proteomes" id="UP000559256">
    <property type="component" value="Unassembled WGS sequence"/>
</dbReference>
<keyword evidence="3" id="KW-0325">Glycoprotein</keyword>
<dbReference type="Pfam" id="PF00544">
    <property type="entry name" value="Pectate_lyase_4"/>
    <property type="match status" value="1"/>
</dbReference>
<feature type="signal peptide" evidence="9">
    <location>
        <begin position="1"/>
        <end position="21"/>
    </location>
</feature>
<dbReference type="GO" id="GO:0030570">
    <property type="term" value="F:pectate lyase activity"/>
    <property type="evidence" value="ECO:0007669"/>
    <property type="project" value="InterPro"/>
</dbReference>
<keyword evidence="8" id="KW-0624">Polysaccharide degradation</keyword>
<evidence type="ECO:0000259" key="10">
    <source>
        <dbReference type="SMART" id="SM00656"/>
    </source>
</evidence>
<evidence type="ECO:0000256" key="3">
    <source>
        <dbReference type="ARBA" id="ARBA00023180"/>
    </source>
</evidence>
<feature type="domain" description="Pectate lyase" evidence="10">
    <location>
        <begin position="84"/>
        <end position="303"/>
    </location>
</feature>
<dbReference type="SUPFAM" id="SSF51126">
    <property type="entry name" value="Pectin lyase-like"/>
    <property type="match status" value="1"/>
</dbReference>
<dbReference type="Gene3D" id="2.160.20.10">
    <property type="entry name" value="Single-stranded right-handed beta-helix, Pectin lyase-like"/>
    <property type="match status" value="1"/>
</dbReference>
<dbReference type="GO" id="GO:0047490">
    <property type="term" value="F:pectin lyase activity"/>
    <property type="evidence" value="ECO:0007669"/>
    <property type="project" value="UniProtKB-EC"/>
</dbReference>
<keyword evidence="4 8" id="KW-0456">Lyase</keyword>
<evidence type="ECO:0000256" key="7">
    <source>
        <dbReference type="ARBA" id="ARBA00039082"/>
    </source>
</evidence>
<protein>
    <recommendedName>
        <fullName evidence="7">pectin lyase</fullName>
        <ecNumber evidence="7">4.2.2.10</ecNumber>
    </recommendedName>
</protein>
<comment type="subcellular location">
    <subcellularLocation>
        <location evidence="8">Secreted</location>
    </subcellularLocation>
</comment>